<feature type="region of interest" description="Disordered" evidence="1">
    <location>
        <begin position="215"/>
        <end position="258"/>
    </location>
</feature>
<feature type="compositionally biased region" description="Polar residues" evidence="1">
    <location>
        <begin position="240"/>
        <end position="254"/>
    </location>
</feature>
<gene>
    <name evidence="2" type="ORF">J5N97_021185</name>
</gene>
<evidence type="ECO:0000313" key="3">
    <source>
        <dbReference type="Proteomes" id="UP001085076"/>
    </source>
</evidence>
<dbReference type="PANTHER" id="PTHR48412:SF1">
    <property type="entry name" value="ARM REPEAT SUPERFAMILY PROTEIN"/>
    <property type="match status" value="1"/>
</dbReference>
<sequence length="547" mass="62089">MLIVTMKEDPSLHKIVAIALQELVTGNKNMLKDNQDNKQDVYLPIRTILENAHIDLESLPLDFSKKTTCRNIKALGANSIDLIQIMTDIFLDSSPEKRTYIKEAIGCLAYVAENTSIQNFFVSLLEKLDSPVSISGSDSLDGHVQVGNKEEAGRKLSKNVLKQGPGGIGAMENEFAHMEQRLNQAIDIIQQALSIIDSVGEDLFALRRIHKGKASTSEKTSTSEYLDKSEVTSEEKMKNLETTSENKAIPVQTTQEEEIDEKEAELISKRFAEVSHKILSQTHQVPPKTSSVSNMEIDTKSYFDEYYRVSQIAFNIRNSDKCHTVHGGFYPKLIMLPGVNPEVIAEMFKYGYVQTIYPSTNLQELVYLPTEIREACRQFKEGTKTTSDIYLQIISAPPDWEGENYFFGQHLVQIGISKPRPFQKNQFYIKFPEQMDKNYIERRRTAGLKALYDRFLQHLSNRNVWTYQFSSYISVVSIGNKMMTMGSISKLRNEASRIFKNKIASSTPARSQLCKLLKHDEKDCGPCYTKDPNIKAEDEDNEAIILL</sequence>
<dbReference type="OrthoDB" id="2192888at2759"/>
<dbReference type="EMBL" id="JAGGNH010000005">
    <property type="protein sequence ID" value="KAJ0973226.1"/>
    <property type="molecule type" value="Genomic_DNA"/>
</dbReference>
<comment type="caution">
    <text evidence="2">The sequence shown here is derived from an EMBL/GenBank/DDBJ whole genome shotgun (WGS) entry which is preliminary data.</text>
</comment>
<dbReference type="Proteomes" id="UP001085076">
    <property type="component" value="Miscellaneous, Linkage group lg05"/>
</dbReference>
<proteinExistence type="predicted"/>
<evidence type="ECO:0000313" key="2">
    <source>
        <dbReference type="EMBL" id="KAJ0973226.1"/>
    </source>
</evidence>
<dbReference type="PANTHER" id="PTHR48412">
    <property type="entry name" value="ARM REPEAT SUPERFAMILY PROTEIN"/>
    <property type="match status" value="1"/>
</dbReference>
<reference evidence="2" key="2">
    <citation type="journal article" date="2022" name="Hortic Res">
        <title>The genome of Dioscorea zingiberensis sheds light on the biosynthesis, origin and evolution of the medicinally important diosgenin saponins.</title>
        <authorList>
            <person name="Li Y."/>
            <person name="Tan C."/>
            <person name="Li Z."/>
            <person name="Guo J."/>
            <person name="Li S."/>
            <person name="Chen X."/>
            <person name="Wang C."/>
            <person name="Dai X."/>
            <person name="Yang H."/>
            <person name="Song W."/>
            <person name="Hou L."/>
            <person name="Xu J."/>
            <person name="Tong Z."/>
            <person name="Xu A."/>
            <person name="Yuan X."/>
            <person name="Wang W."/>
            <person name="Yang Q."/>
            <person name="Chen L."/>
            <person name="Sun Z."/>
            <person name="Wang K."/>
            <person name="Pan B."/>
            <person name="Chen J."/>
            <person name="Bao Y."/>
            <person name="Liu F."/>
            <person name="Qi X."/>
            <person name="Gang D.R."/>
            <person name="Wen J."/>
            <person name="Li J."/>
        </authorList>
    </citation>
    <scope>NUCLEOTIDE SEQUENCE</scope>
    <source>
        <strain evidence="2">Dzin_1.0</strain>
    </source>
</reference>
<protein>
    <submittedName>
        <fullName evidence="2">Uncharacterized protein</fullName>
    </submittedName>
</protein>
<name>A0A9D5CH90_9LILI</name>
<organism evidence="2 3">
    <name type="scientific">Dioscorea zingiberensis</name>
    <dbReference type="NCBI Taxonomy" id="325984"/>
    <lineage>
        <taxon>Eukaryota</taxon>
        <taxon>Viridiplantae</taxon>
        <taxon>Streptophyta</taxon>
        <taxon>Embryophyta</taxon>
        <taxon>Tracheophyta</taxon>
        <taxon>Spermatophyta</taxon>
        <taxon>Magnoliopsida</taxon>
        <taxon>Liliopsida</taxon>
        <taxon>Dioscoreales</taxon>
        <taxon>Dioscoreaceae</taxon>
        <taxon>Dioscorea</taxon>
    </lineage>
</organism>
<keyword evidence="3" id="KW-1185">Reference proteome</keyword>
<dbReference type="AlphaFoldDB" id="A0A9D5CH90"/>
<evidence type="ECO:0000256" key="1">
    <source>
        <dbReference type="SAM" id="MobiDB-lite"/>
    </source>
</evidence>
<accession>A0A9D5CH90</accession>
<feature type="compositionally biased region" description="Low complexity" evidence="1">
    <location>
        <begin position="215"/>
        <end position="224"/>
    </location>
</feature>
<feature type="compositionally biased region" description="Basic and acidic residues" evidence="1">
    <location>
        <begin position="225"/>
        <end position="239"/>
    </location>
</feature>
<reference evidence="2" key="1">
    <citation type="submission" date="2021-03" db="EMBL/GenBank/DDBJ databases">
        <authorList>
            <person name="Li Z."/>
            <person name="Yang C."/>
        </authorList>
    </citation>
    <scope>NUCLEOTIDE SEQUENCE</scope>
    <source>
        <strain evidence="2">Dzin_1.0</strain>
        <tissue evidence="2">Leaf</tissue>
    </source>
</reference>